<organism evidence="2 4">
    <name type="scientific">Ralstonia mannitolilytica</name>
    <dbReference type="NCBI Taxonomy" id="105219"/>
    <lineage>
        <taxon>Bacteria</taxon>
        <taxon>Pseudomonadati</taxon>
        <taxon>Pseudomonadota</taxon>
        <taxon>Betaproteobacteria</taxon>
        <taxon>Burkholderiales</taxon>
        <taxon>Burkholderiaceae</taxon>
        <taxon>Ralstonia</taxon>
    </lineage>
</organism>
<accession>A0AAD2B311</accession>
<dbReference type="PANTHER" id="PTHR31956">
    <property type="entry name" value="NON-SPECIFIC PHOSPHOLIPASE C4-RELATED"/>
    <property type="match status" value="1"/>
</dbReference>
<comment type="caution">
    <text evidence="2">The sequence shown here is derived from an EMBL/GenBank/DDBJ whole genome shotgun (WGS) entry which is preliminary data.</text>
</comment>
<evidence type="ECO:0000256" key="1">
    <source>
        <dbReference type="ARBA" id="ARBA00022801"/>
    </source>
</evidence>
<protein>
    <recommendedName>
        <fullName evidence="6">Acid phosphatase</fullName>
    </recommendedName>
</protein>
<keyword evidence="5" id="KW-1185">Reference proteome</keyword>
<sequence>MVANVFKRSAVPLLLLTMVFLLNWAEIRSAPAFASSTCHTRGTDSRSLSSPTQQSREIMSRAFRLLPHLPLAALVAASMTACGGSDSNSSASTQSTSGVVTGSYFENAKVCIDANNNGKCDAGETSTRTDKNGAYTLAGTGAITVEIGTDAKRNDPDKNTSTPVTQPLVFRAPAGANAVVSAISTELAALMDSNGGDINAAKTALAARLGVTVDKLLEDHNKETDAATKTALQAEIDQAIALIADAVASGGDVGKTIRDSVSKRMALSDNVKTIVVIYAENRGFDNLYGLFPGANGIPGVNPTSTGTAVAQKDFDGSVLPSLPPTWGGLTAAGQSVTLTQAQTTGWPNKMFQIDDPAGVNGTGVVVPQSVTTRDLVHRFYNNQMQINGGKNDKFAAYSDAGGLSMGYYDGSKMAMWKIAQQYTLADNFFMGAFGGSFLNHQYLICACAPIYPNAKTSPAAGSISKVTVNADGVPVLDAGTGNPSSVLSGKAVYANDSTLTADDGSGVFYAVNTMQPPYQPSGNGVASGNAAYADPTKASTMPVQSTTNIGDLLSAKGVDWAWYAGAWNAAIADAPNATRSVIYAGTTQFQPHHQPFNYFSRFDPATASGAAERAAHLKDYDAAFLADAAAGKLPAVTFYKPQGNLNQHPGYANVADGDAHIANVIAQLQKSPQWKNMVIVVTYDENGGFYDHATVPKADRWGPGTRIPAIIVSPFAKKGFVDHTQYDTASVLRLITHRFALPTLPGLKQRDDALVANGNKPMGDLTNALDFSQAQ</sequence>
<evidence type="ECO:0000313" key="2">
    <source>
        <dbReference type="EMBL" id="CAJ0694361.1"/>
    </source>
</evidence>
<name>A0AAD2B311_9RALS</name>
<dbReference type="Gene3D" id="3.40.720.10">
    <property type="entry name" value="Alkaline Phosphatase, subunit A"/>
    <property type="match status" value="2"/>
</dbReference>
<proteinExistence type="predicted"/>
<reference evidence="2 5" key="1">
    <citation type="submission" date="2023-07" db="EMBL/GenBank/DDBJ databases">
        <authorList>
            <person name="Peeters C."/>
        </authorList>
    </citation>
    <scope>NUCLEOTIDE SEQUENCE</scope>
    <source>
        <strain evidence="3 5">R-77569</strain>
        <strain evidence="2">R-77591</strain>
    </source>
</reference>
<dbReference type="EMBL" id="CAUDKV010000020">
    <property type="protein sequence ID" value="CAJ0889193.1"/>
    <property type="molecule type" value="Genomic_DNA"/>
</dbReference>
<evidence type="ECO:0000313" key="4">
    <source>
        <dbReference type="Proteomes" id="UP001190002"/>
    </source>
</evidence>
<dbReference type="InterPro" id="IPR007312">
    <property type="entry name" value="Phosphoesterase"/>
</dbReference>
<dbReference type="SUPFAM" id="SSF53649">
    <property type="entry name" value="Alkaline phosphatase-like"/>
    <property type="match status" value="1"/>
</dbReference>
<keyword evidence="1" id="KW-0378">Hydrolase</keyword>
<dbReference type="Proteomes" id="UP001190452">
    <property type="component" value="Unassembled WGS sequence"/>
</dbReference>
<dbReference type="Proteomes" id="UP001190002">
    <property type="component" value="Unassembled WGS sequence"/>
</dbReference>
<evidence type="ECO:0008006" key="6">
    <source>
        <dbReference type="Google" id="ProtNLM"/>
    </source>
</evidence>
<dbReference type="NCBIfam" id="TIGR03397">
    <property type="entry name" value="acid_phos_Burk"/>
    <property type="match status" value="1"/>
</dbReference>
<dbReference type="InterPro" id="IPR017768">
    <property type="entry name" value="AcpA"/>
</dbReference>
<dbReference type="GO" id="GO:0003993">
    <property type="term" value="F:acid phosphatase activity"/>
    <property type="evidence" value="ECO:0007669"/>
    <property type="project" value="InterPro"/>
</dbReference>
<dbReference type="Pfam" id="PF04185">
    <property type="entry name" value="Phosphoesterase"/>
    <property type="match status" value="1"/>
</dbReference>
<dbReference type="EMBL" id="CATVXE010000023">
    <property type="protein sequence ID" value="CAJ0694361.1"/>
    <property type="molecule type" value="Genomic_DNA"/>
</dbReference>
<dbReference type="CDD" id="cd16013">
    <property type="entry name" value="AcpA"/>
    <property type="match status" value="1"/>
</dbReference>
<gene>
    <name evidence="3" type="ORF">R77569_03952</name>
    <name evidence="2" type="ORF">R77591_04239</name>
</gene>
<dbReference type="PANTHER" id="PTHR31956:SF1">
    <property type="entry name" value="NON-SPECIFIC PHOSPHOLIPASE C1"/>
    <property type="match status" value="1"/>
</dbReference>
<dbReference type="InterPro" id="IPR017850">
    <property type="entry name" value="Alkaline_phosphatase_core_sf"/>
</dbReference>
<dbReference type="AlphaFoldDB" id="A0AAD2B311"/>
<evidence type="ECO:0000313" key="5">
    <source>
        <dbReference type="Proteomes" id="UP001190452"/>
    </source>
</evidence>
<evidence type="ECO:0000313" key="3">
    <source>
        <dbReference type="EMBL" id="CAJ0889193.1"/>
    </source>
</evidence>